<reference evidence="1 2" key="1">
    <citation type="journal article" date="2016" name="PLoS ONE">
        <title>Sequence Assembly of Yarrowia lipolytica Strain W29/CLIB89 Shows Transposable Element Diversity.</title>
        <authorList>
            <person name="Magnan C."/>
            <person name="Yu J."/>
            <person name="Chang I."/>
            <person name="Jahn E."/>
            <person name="Kanomata Y."/>
            <person name="Wu J."/>
            <person name="Zeller M."/>
            <person name="Oakes M."/>
            <person name="Baldi P."/>
            <person name="Sandmeyer S."/>
        </authorList>
    </citation>
    <scope>NUCLEOTIDE SEQUENCE [LARGE SCALE GENOMIC DNA]</scope>
    <source>
        <strain evidence="2">CLIB89(W29)</strain>
    </source>
</reference>
<dbReference type="Proteomes" id="UP000182444">
    <property type="component" value="Chromosome 1A"/>
</dbReference>
<sequence>MLPTGWPSRELRNSTTETKSTFWQGCFGQGVIAPTHNCNSFTSTHTSLVTVHCAGNYCEPSLQQCI</sequence>
<organism evidence="1 2">
    <name type="scientific">Yarrowia lipolytica</name>
    <name type="common">Candida lipolytica</name>
    <dbReference type="NCBI Taxonomy" id="4952"/>
    <lineage>
        <taxon>Eukaryota</taxon>
        <taxon>Fungi</taxon>
        <taxon>Dikarya</taxon>
        <taxon>Ascomycota</taxon>
        <taxon>Saccharomycotina</taxon>
        <taxon>Dipodascomycetes</taxon>
        <taxon>Dipodascales</taxon>
        <taxon>Dipodascales incertae sedis</taxon>
        <taxon>Yarrowia</taxon>
    </lineage>
</organism>
<evidence type="ECO:0000313" key="2">
    <source>
        <dbReference type="Proteomes" id="UP000182444"/>
    </source>
</evidence>
<accession>A0A1D8N504</accession>
<evidence type="ECO:0000313" key="1">
    <source>
        <dbReference type="EMBL" id="AOW00709.1"/>
    </source>
</evidence>
<dbReference type="VEuPathDB" id="FungiDB:YALI1_A16020g"/>
<protein>
    <submittedName>
        <fullName evidence="1">Uncharacterized protein</fullName>
    </submittedName>
</protein>
<dbReference type="RefSeq" id="XP_068137912.1">
    <property type="nucleotide sequence ID" value="XM_068281811.1"/>
</dbReference>
<name>A0A1D8N504_YARLL</name>
<proteinExistence type="predicted"/>
<dbReference type="GeneID" id="94582471"/>
<dbReference type="AlphaFoldDB" id="A0A1D8N504"/>
<gene>
    <name evidence="1" type="ORF">YALI1_A16020g</name>
</gene>
<dbReference type="EMBL" id="CP017553">
    <property type="protein sequence ID" value="AOW00709.1"/>
    <property type="molecule type" value="Genomic_DNA"/>
</dbReference>